<name>A0ABV6RGA0_9MICO</name>
<protein>
    <recommendedName>
        <fullName evidence="11">Potassium-transporting ATPase KdpC subunit</fullName>
    </recommendedName>
    <alternativeName>
        <fullName evidence="11">ATP phosphohydrolase [potassium-transporting] C chain</fullName>
    </alternativeName>
    <alternativeName>
        <fullName evidence="11">Potassium-binding and translocating subunit C</fullName>
    </alternativeName>
    <alternativeName>
        <fullName evidence="11">Potassium-translocating ATPase C chain</fullName>
    </alternativeName>
</protein>
<evidence type="ECO:0000256" key="7">
    <source>
        <dbReference type="ARBA" id="ARBA00022958"/>
    </source>
</evidence>
<dbReference type="Pfam" id="PF02669">
    <property type="entry name" value="KdpC"/>
    <property type="match status" value="1"/>
</dbReference>
<evidence type="ECO:0000256" key="3">
    <source>
        <dbReference type="ARBA" id="ARBA00022538"/>
    </source>
</evidence>
<keyword evidence="4 11" id="KW-0812">Transmembrane</keyword>
<keyword evidence="10 11" id="KW-0472">Membrane</keyword>
<evidence type="ECO:0000256" key="5">
    <source>
        <dbReference type="ARBA" id="ARBA00022741"/>
    </source>
</evidence>
<dbReference type="PANTHER" id="PTHR30042">
    <property type="entry name" value="POTASSIUM-TRANSPORTING ATPASE C CHAIN"/>
    <property type="match status" value="1"/>
</dbReference>
<evidence type="ECO:0000256" key="2">
    <source>
        <dbReference type="ARBA" id="ARBA00022475"/>
    </source>
</evidence>
<keyword evidence="6 11" id="KW-0067">ATP-binding</keyword>
<accession>A0ABV6RGA0</accession>
<keyword evidence="3 11" id="KW-0633">Potassium transport</keyword>
<dbReference type="EMBL" id="JBHLSV010000016">
    <property type="protein sequence ID" value="MFC0674908.1"/>
    <property type="molecule type" value="Genomic_DNA"/>
</dbReference>
<reference evidence="12 13" key="1">
    <citation type="submission" date="2024-09" db="EMBL/GenBank/DDBJ databases">
        <authorList>
            <person name="Sun Q."/>
            <person name="Mori K."/>
        </authorList>
    </citation>
    <scope>NUCLEOTIDE SEQUENCE [LARGE SCALE GENOMIC DNA]</scope>
    <source>
        <strain evidence="12 13">CICC 10874</strain>
    </source>
</reference>
<dbReference type="Proteomes" id="UP001589793">
    <property type="component" value="Unassembled WGS sequence"/>
</dbReference>
<dbReference type="PANTHER" id="PTHR30042:SF2">
    <property type="entry name" value="POTASSIUM-TRANSPORTING ATPASE KDPC SUBUNIT"/>
    <property type="match status" value="1"/>
</dbReference>
<evidence type="ECO:0000313" key="13">
    <source>
        <dbReference type="Proteomes" id="UP001589793"/>
    </source>
</evidence>
<comment type="subcellular location">
    <subcellularLocation>
        <location evidence="11">Cell membrane</location>
        <topology evidence="11">Single-pass membrane protein</topology>
    </subcellularLocation>
</comment>
<evidence type="ECO:0000313" key="12">
    <source>
        <dbReference type="EMBL" id="MFC0674908.1"/>
    </source>
</evidence>
<dbReference type="InterPro" id="IPR003820">
    <property type="entry name" value="KdpC"/>
</dbReference>
<evidence type="ECO:0000256" key="8">
    <source>
        <dbReference type="ARBA" id="ARBA00022989"/>
    </source>
</evidence>
<proteinExistence type="inferred from homology"/>
<comment type="function">
    <text evidence="11">Part of the high-affinity ATP-driven potassium transport (or Kdp) system, which catalyzes the hydrolysis of ATP coupled with the electrogenic transport of potassium into the cytoplasm. This subunit acts as a catalytic chaperone that increases the ATP-binding affinity of the ATP-hydrolyzing subunit KdpB by the formation of a transient KdpB/KdpC/ATP ternary complex.</text>
</comment>
<keyword evidence="2 11" id="KW-1003">Cell membrane</keyword>
<comment type="similarity">
    <text evidence="11">Belongs to the KdpC family.</text>
</comment>
<keyword evidence="1 11" id="KW-0813">Transport</keyword>
<dbReference type="PIRSF" id="PIRSF001296">
    <property type="entry name" value="K_ATPase_KdpC"/>
    <property type="match status" value="1"/>
</dbReference>
<evidence type="ECO:0000256" key="4">
    <source>
        <dbReference type="ARBA" id="ARBA00022692"/>
    </source>
</evidence>
<sequence length="204" mass="20995">MITSTRAHLRTLRAAARATALLTLLLGIAYPLAITGLGQLALPVRADGSLLADADGEIVGSALIGQSFADADGDPLPRYFQGRPSAAGDGYDAAASSGSNLGPENPELVAEISRRRAEIAAFESVPASRVPADALTASSSGLDPHISPAYAQLQVPRVAAARGMDAEEVRRLVAAHTQSPDLGYLGSSRVDVLGLNIALDDAEE</sequence>
<organism evidence="12 13">
    <name type="scientific">Brachybacterium hainanense</name>
    <dbReference type="NCBI Taxonomy" id="1541174"/>
    <lineage>
        <taxon>Bacteria</taxon>
        <taxon>Bacillati</taxon>
        <taxon>Actinomycetota</taxon>
        <taxon>Actinomycetes</taxon>
        <taxon>Micrococcales</taxon>
        <taxon>Dermabacteraceae</taxon>
        <taxon>Brachybacterium</taxon>
    </lineage>
</organism>
<dbReference type="NCBIfam" id="TIGR00681">
    <property type="entry name" value="kdpC"/>
    <property type="match status" value="1"/>
</dbReference>
<comment type="caution">
    <text evidence="12">The sequence shown here is derived from an EMBL/GenBank/DDBJ whole genome shotgun (WGS) entry which is preliminary data.</text>
</comment>
<dbReference type="HAMAP" id="MF_00276">
    <property type="entry name" value="KdpC"/>
    <property type="match status" value="1"/>
</dbReference>
<evidence type="ECO:0000256" key="6">
    <source>
        <dbReference type="ARBA" id="ARBA00022840"/>
    </source>
</evidence>
<evidence type="ECO:0000256" key="1">
    <source>
        <dbReference type="ARBA" id="ARBA00022448"/>
    </source>
</evidence>
<keyword evidence="13" id="KW-1185">Reference proteome</keyword>
<keyword evidence="8 11" id="KW-1133">Transmembrane helix</keyword>
<evidence type="ECO:0000256" key="11">
    <source>
        <dbReference type="HAMAP-Rule" id="MF_00276"/>
    </source>
</evidence>
<keyword evidence="7 11" id="KW-0630">Potassium</keyword>
<evidence type="ECO:0000256" key="9">
    <source>
        <dbReference type="ARBA" id="ARBA00023065"/>
    </source>
</evidence>
<keyword evidence="5 11" id="KW-0547">Nucleotide-binding</keyword>
<gene>
    <name evidence="11 12" type="primary">kdpC</name>
    <name evidence="12" type="ORF">ACFFF6_13150</name>
</gene>
<dbReference type="RefSeq" id="WP_376981435.1">
    <property type="nucleotide sequence ID" value="NZ_JBHLSV010000016.1"/>
</dbReference>
<dbReference type="NCBIfam" id="NF001454">
    <property type="entry name" value="PRK00315.1"/>
    <property type="match status" value="1"/>
</dbReference>
<comment type="subunit">
    <text evidence="11">The system is composed of three essential subunits: KdpA, KdpB and KdpC.</text>
</comment>
<keyword evidence="9 11" id="KW-0406">Ion transport</keyword>
<evidence type="ECO:0000256" key="10">
    <source>
        <dbReference type="ARBA" id="ARBA00023136"/>
    </source>
</evidence>